<gene>
    <name evidence="2" type="ORF">FOM92_07270</name>
</gene>
<dbReference type="Proteomes" id="UP000320160">
    <property type="component" value="Unassembled WGS sequence"/>
</dbReference>
<dbReference type="OrthoDB" id="8478320at2"/>
<protein>
    <submittedName>
        <fullName evidence="2">Protein-disulfide isomerase</fullName>
    </submittedName>
</protein>
<dbReference type="CDD" id="cd02972">
    <property type="entry name" value="DsbA_family"/>
    <property type="match status" value="1"/>
</dbReference>
<comment type="caution">
    <text evidence="2">The sequence shown here is derived from an EMBL/GenBank/DDBJ whole genome shotgun (WGS) entry which is preliminary data.</text>
</comment>
<keyword evidence="2" id="KW-0413">Isomerase</keyword>
<dbReference type="EMBL" id="VKKU01000001">
    <property type="protein sequence ID" value="TSB05161.1"/>
    <property type="molecule type" value="Genomic_DNA"/>
</dbReference>
<dbReference type="SUPFAM" id="SSF52833">
    <property type="entry name" value="Thioredoxin-like"/>
    <property type="match status" value="1"/>
</dbReference>
<dbReference type="Pfam" id="PF13462">
    <property type="entry name" value="Thioredoxin_4"/>
    <property type="match status" value="1"/>
</dbReference>
<keyword evidence="3" id="KW-1185">Reference proteome</keyword>
<dbReference type="Gene3D" id="3.40.30.10">
    <property type="entry name" value="Glutaredoxin"/>
    <property type="match status" value="1"/>
</dbReference>
<dbReference type="InterPro" id="IPR012336">
    <property type="entry name" value="Thioredoxin-like_fold"/>
</dbReference>
<feature type="domain" description="Thioredoxin-like fold" evidence="1">
    <location>
        <begin position="52"/>
        <end position="236"/>
    </location>
</feature>
<evidence type="ECO:0000313" key="3">
    <source>
        <dbReference type="Proteomes" id="UP000320160"/>
    </source>
</evidence>
<dbReference type="Gene3D" id="1.10.40.110">
    <property type="match status" value="1"/>
</dbReference>
<dbReference type="GO" id="GO:0016853">
    <property type="term" value="F:isomerase activity"/>
    <property type="evidence" value="ECO:0007669"/>
    <property type="project" value="UniProtKB-KW"/>
</dbReference>
<sequence>MIGPQISSKQENMSHIMKSGSILVLGAFALAAGTMAATPKKNWLLTFSLTDKGAHVIGNPAAPNKVVEYLSYTCGHCADFEMNHSPAFKTQYVATGKASLEIRNLLLNPIDLTAAMLARCGGKGRFFGNQKHLFATQSVWLGKAKNISAATQAHLKSENYTAYMTGVYNEIGLGPIMQQRGISPVQAKACLADKAALKIVLDLTDGGAAAGVNGTPTFMINGVLQDHVHSFADLKAKMK</sequence>
<reference evidence="2 3" key="1">
    <citation type="submission" date="2019-07" db="EMBL/GenBank/DDBJ databases">
        <authorList>
            <person name="Park M."/>
        </authorList>
    </citation>
    <scope>NUCLEOTIDE SEQUENCE [LARGE SCALE GENOMIC DNA]</scope>
    <source>
        <strain evidence="2 3">KCTC32445</strain>
    </source>
</reference>
<dbReference type="AlphaFoldDB" id="A0A553WKG7"/>
<proteinExistence type="predicted"/>
<evidence type="ECO:0000259" key="1">
    <source>
        <dbReference type="Pfam" id="PF13462"/>
    </source>
</evidence>
<evidence type="ECO:0000313" key="2">
    <source>
        <dbReference type="EMBL" id="TSB05161.1"/>
    </source>
</evidence>
<name>A0A553WKG7_9SPHN</name>
<dbReference type="InterPro" id="IPR036249">
    <property type="entry name" value="Thioredoxin-like_sf"/>
</dbReference>
<accession>A0A553WKG7</accession>
<organism evidence="2 3">
    <name type="scientific">Sphingorhabdus contaminans</name>
    <dbReference type="NCBI Taxonomy" id="1343899"/>
    <lineage>
        <taxon>Bacteria</taxon>
        <taxon>Pseudomonadati</taxon>
        <taxon>Pseudomonadota</taxon>
        <taxon>Alphaproteobacteria</taxon>
        <taxon>Sphingomonadales</taxon>
        <taxon>Sphingomonadaceae</taxon>
        <taxon>Sphingorhabdus</taxon>
    </lineage>
</organism>